<feature type="non-terminal residue" evidence="1">
    <location>
        <position position="1"/>
    </location>
</feature>
<dbReference type="AlphaFoldDB" id="A0A9P6MBU7"/>
<feature type="non-terminal residue" evidence="1">
    <location>
        <position position="80"/>
    </location>
</feature>
<proteinExistence type="predicted"/>
<dbReference type="Proteomes" id="UP000749646">
    <property type="component" value="Unassembled WGS sequence"/>
</dbReference>
<accession>A0A9P6MBU7</accession>
<protein>
    <submittedName>
        <fullName evidence="1">Uncharacterized protein</fullName>
    </submittedName>
</protein>
<evidence type="ECO:0000313" key="2">
    <source>
        <dbReference type="Proteomes" id="UP000749646"/>
    </source>
</evidence>
<sequence length="80" mass="9167">NNGNPPRPFKVLQPQAALYGMGALVNSLGIEQQVHPMPEEHASTTPPSERVYYENQEQAFHYLQLNSHLYNQVPPQNRRQ</sequence>
<organism evidence="1 2">
    <name type="scientific">Modicella reniformis</name>
    <dbReference type="NCBI Taxonomy" id="1440133"/>
    <lineage>
        <taxon>Eukaryota</taxon>
        <taxon>Fungi</taxon>
        <taxon>Fungi incertae sedis</taxon>
        <taxon>Mucoromycota</taxon>
        <taxon>Mortierellomycotina</taxon>
        <taxon>Mortierellomycetes</taxon>
        <taxon>Mortierellales</taxon>
        <taxon>Mortierellaceae</taxon>
        <taxon>Modicella</taxon>
    </lineage>
</organism>
<reference evidence="1" key="1">
    <citation type="journal article" date="2020" name="Fungal Divers.">
        <title>Resolving the Mortierellaceae phylogeny through synthesis of multi-gene phylogenetics and phylogenomics.</title>
        <authorList>
            <person name="Vandepol N."/>
            <person name="Liber J."/>
            <person name="Desiro A."/>
            <person name="Na H."/>
            <person name="Kennedy M."/>
            <person name="Barry K."/>
            <person name="Grigoriev I.V."/>
            <person name="Miller A.N."/>
            <person name="O'Donnell K."/>
            <person name="Stajich J.E."/>
            <person name="Bonito G."/>
        </authorList>
    </citation>
    <scope>NUCLEOTIDE SEQUENCE</scope>
    <source>
        <strain evidence="1">MES-2147</strain>
    </source>
</reference>
<gene>
    <name evidence="1" type="ORF">BGZ65_001272</name>
</gene>
<name>A0A9P6MBU7_9FUNG</name>
<dbReference type="OrthoDB" id="10439834at2759"/>
<dbReference type="EMBL" id="JAAAHW010003109">
    <property type="protein sequence ID" value="KAF9988684.1"/>
    <property type="molecule type" value="Genomic_DNA"/>
</dbReference>
<comment type="caution">
    <text evidence="1">The sequence shown here is derived from an EMBL/GenBank/DDBJ whole genome shotgun (WGS) entry which is preliminary data.</text>
</comment>
<keyword evidence="2" id="KW-1185">Reference proteome</keyword>
<evidence type="ECO:0000313" key="1">
    <source>
        <dbReference type="EMBL" id="KAF9988684.1"/>
    </source>
</evidence>